<comment type="caution">
    <text evidence="2">The sequence shown here is derived from an EMBL/GenBank/DDBJ whole genome shotgun (WGS) entry which is preliminary data.</text>
</comment>
<name>A0A3L7A221_9HYPH</name>
<dbReference type="RefSeq" id="WP_121625129.1">
    <property type="nucleotide sequence ID" value="NZ_JACIIW010000003.1"/>
</dbReference>
<accession>A0A3L7A221</accession>
<dbReference type="GO" id="GO:0016787">
    <property type="term" value="F:hydrolase activity"/>
    <property type="evidence" value="ECO:0007669"/>
    <property type="project" value="UniProtKB-KW"/>
</dbReference>
<protein>
    <submittedName>
        <fullName evidence="2">2-pyrone-4,6-dicarboxylate hydrolase</fullName>
    </submittedName>
</protein>
<evidence type="ECO:0000313" key="2">
    <source>
        <dbReference type="EMBL" id="RLP74070.1"/>
    </source>
</evidence>
<dbReference type="Gene3D" id="3.20.20.140">
    <property type="entry name" value="Metal-dependent hydrolases"/>
    <property type="match status" value="1"/>
</dbReference>
<keyword evidence="2" id="KW-0378">Hydrolase</keyword>
<reference evidence="2 3" key="1">
    <citation type="submission" date="2018-10" db="EMBL/GenBank/DDBJ databases">
        <title>Xanthobacter tagetidis genome sequencing and assembly.</title>
        <authorList>
            <person name="Maclea K.S."/>
            <person name="Goen A.E."/>
            <person name="Fatima S.A."/>
        </authorList>
    </citation>
    <scope>NUCLEOTIDE SEQUENCE [LARGE SCALE GENOMIC DNA]</scope>
    <source>
        <strain evidence="2 3">ATCC 700314</strain>
    </source>
</reference>
<dbReference type="AlphaFoldDB" id="A0A3L7A221"/>
<evidence type="ECO:0000313" key="3">
    <source>
        <dbReference type="Proteomes" id="UP000269692"/>
    </source>
</evidence>
<dbReference type="InterPro" id="IPR006680">
    <property type="entry name" value="Amidohydro-rel"/>
</dbReference>
<dbReference type="OrthoDB" id="9787654at2"/>
<keyword evidence="3" id="KW-1185">Reference proteome</keyword>
<dbReference type="InterPro" id="IPR032466">
    <property type="entry name" value="Metal_Hydrolase"/>
</dbReference>
<dbReference type="EMBL" id="RCTF01000021">
    <property type="protein sequence ID" value="RLP74070.1"/>
    <property type="molecule type" value="Genomic_DNA"/>
</dbReference>
<organism evidence="2 3">
    <name type="scientific">Xanthobacter tagetidis</name>
    <dbReference type="NCBI Taxonomy" id="60216"/>
    <lineage>
        <taxon>Bacteria</taxon>
        <taxon>Pseudomonadati</taxon>
        <taxon>Pseudomonadota</taxon>
        <taxon>Alphaproteobacteria</taxon>
        <taxon>Hyphomicrobiales</taxon>
        <taxon>Xanthobacteraceae</taxon>
        <taxon>Xanthobacter</taxon>
    </lineage>
</organism>
<dbReference type="SUPFAM" id="SSF51556">
    <property type="entry name" value="Metallo-dependent hydrolases"/>
    <property type="match status" value="1"/>
</dbReference>
<evidence type="ECO:0000259" key="1">
    <source>
        <dbReference type="Pfam" id="PF04909"/>
    </source>
</evidence>
<dbReference type="PANTHER" id="PTHR35563">
    <property type="entry name" value="BARREL METAL-DEPENDENT HYDROLASE, PUTATIVE (AFU_ORTHOLOGUE AFUA_1G16240)-RELATED"/>
    <property type="match status" value="1"/>
</dbReference>
<sequence length="290" mass="31263">MPDYLPFDPNPRPPHTPPPADACDSQFHVFGDPARYPVRPGAVYEMPTATIAAGLHMHRTLGITRGVIVQATTYGPDHSVVVDALKAAGPNYRGCANAAVFTAASDDALADLDAAGIRGARFSRQGLGPSLSEAEFTAALAKTRELGWYVKVQPEASGVAAQIAPFENLDVPVVIDHMGRPDVARGLEDPSVLKVLELLRRGNFYVMLSLGEKISKAGPPWADLIPVARAYIEAAPDRIIWGSDWPHPVSVKQPPNEGALLELLYSFTQSEGERRKILVENPARLFGFPA</sequence>
<gene>
    <name evidence="2" type="ORF">D9R14_19900</name>
</gene>
<dbReference type="PANTHER" id="PTHR35563:SF2">
    <property type="entry name" value="BARREL METAL-DEPENDENT HYDROLASE, PUTATIVE (AFU_ORTHOLOGUE AFUA_1G16240)-RELATED"/>
    <property type="match status" value="1"/>
</dbReference>
<feature type="domain" description="Amidohydrolase-related" evidence="1">
    <location>
        <begin position="23"/>
        <end position="288"/>
    </location>
</feature>
<dbReference type="Pfam" id="PF04909">
    <property type="entry name" value="Amidohydro_2"/>
    <property type="match status" value="1"/>
</dbReference>
<dbReference type="InterPro" id="IPR052358">
    <property type="entry name" value="Aro_Compnd_Degr_Hydrolases"/>
</dbReference>
<dbReference type="Proteomes" id="UP000269692">
    <property type="component" value="Unassembled WGS sequence"/>
</dbReference>
<proteinExistence type="predicted"/>